<dbReference type="PANTHER" id="PTHR11022:SF41">
    <property type="entry name" value="PEPTIDOGLYCAN-RECOGNITION PROTEIN LC-RELATED"/>
    <property type="match status" value="1"/>
</dbReference>
<dbReference type="InterPro" id="IPR036505">
    <property type="entry name" value="Amidase/PGRP_sf"/>
</dbReference>
<evidence type="ECO:0000313" key="6">
    <source>
        <dbReference type="EMBL" id="CAG9613499.1"/>
    </source>
</evidence>
<reference evidence="6 7" key="1">
    <citation type="submission" date="2021-10" db="EMBL/GenBank/DDBJ databases">
        <authorList>
            <person name="Criscuolo A."/>
        </authorList>
    </citation>
    <scope>NUCLEOTIDE SEQUENCE [LARGE SCALE GENOMIC DNA]</scope>
    <source>
        <strain evidence="7">CIP 111899</strain>
    </source>
</reference>
<keyword evidence="7" id="KW-1185">Reference proteome</keyword>
<feature type="domain" description="Peptidoglycan recognition protein family" evidence="5">
    <location>
        <begin position="1"/>
        <end position="129"/>
    </location>
</feature>
<accession>A0ABM8YCU0</accession>
<dbReference type="Gene3D" id="3.40.80.10">
    <property type="entry name" value="Peptidoglycan recognition protein-like"/>
    <property type="match status" value="1"/>
</dbReference>
<dbReference type="SUPFAM" id="SSF55846">
    <property type="entry name" value="N-acetylmuramoyl-L-alanine amidase-like"/>
    <property type="match status" value="1"/>
</dbReference>
<dbReference type="InterPro" id="IPR015510">
    <property type="entry name" value="PGRP"/>
</dbReference>
<dbReference type="EMBL" id="CAKJTI010000013">
    <property type="protein sequence ID" value="CAG9613499.1"/>
    <property type="molecule type" value="Genomic_DNA"/>
</dbReference>
<comment type="similarity">
    <text evidence="1">Belongs to the N-acetylmuramoyl-L-alanine amidase 2 family.</text>
</comment>
<gene>
    <name evidence="6" type="ORF">BACCIP111899_02714</name>
</gene>
<name>A0ABM8YCU0_9BACI</name>
<dbReference type="SMART" id="SM00644">
    <property type="entry name" value="Ami_2"/>
    <property type="match status" value="1"/>
</dbReference>
<evidence type="ECO:0000259" key="4">
    <source>
        <dbReference type="SMART" id="SM00644"/>
    </source>
</evidence>
<evidence type="ECO:0000256" key="2">
    <source>
        <dbReference type="ARBA" id="ARBA00030881"/>
    </source>
</evidence>
<dbReference type="Pfam" id="PF01510">
    <property type="entry name" value="Amidase_2"/>
    <property type="match status" value="1"/>
</dbReference>
<feature type="domain" description="N-acetylmuramoyl-L-alanine amidase" evidence="4">
    <location>
        <begin position="9"/>
        <end position="137"/>
    </location>
</feature>
<dbReference type="RefSeq" id="WP_230575568.1">
    <property type="nucleotide sequence ID" value="NZ_CAKJTI010000013.1"/>
</dbReference>
<dbReference type="SMART" id="SM00701">
    <property type="entry name" value="PGRP"/>
    <property type="match status" value="1"/>
</dbReference>
<comment type="caution">
    <text evidence="6">The sequence shown here is derived from an EMBL/GenBank/DDBJ whole genome shotgun (WGS) entry which is preliminary data.</text>
</comment>
<dbReference type="Proteomes" id="UP000789423">
    <property type="component" value="Unassembled WGS sequence"/>
</dbReference>
<dbReference type="PANTHER" id="PTHR11022">
    <property type="entry name" value="PEPTIDOGLYCAN RECOGNITION PROTEIN"/>
    <property type="match status" value="1"/>
</dbReference>
<organism evidence="6 7">
    <name type="scientific">Bacillus rhizoplanae</name>
    <dbReference type="NCBI Taxonomy" id="2880966"/>
    <lineage>
        <taxon>Bacteria</taxon>
        <taxon>Bacillati</taxon>
        <taxon>Bacillota</taxon>
        <taxon>Bacilli</taxon>
        <taxon>Bacillales</taxon>
        <taxon>Bacillaceae</taxon>
        <taxon>Bacillus</taxon>
    </lineage>
</organism>
<evidence type="ECO:0000313" key="7">
    <source>
        <dbReference type="Proteomes" id="UP000789423"/>
    </source>
</evidence>
<sequence length="155" mass="17799">MHIQKANLYFRDPLQPLQAVTKIIIHHTAENGWDIYKTHDFHQNNQGWSGIGYNYFIEEDGTIYEGRGLYIGAHAKGYNTESIGICISGNFDDYDPTPVQMLSLHWLCKQLMRQFSLYSDQVLGHRELDGVTKTCPGTRFSMTELRSILSRINGQ</sequence>
<dbReference type="CDD" id="cd06583">
    <property type="entry name" value="PGRP"/>
    <property type="match status" value="1"/>
</dbReference>
<dbReference type="InterPro" id="IPR002502">
    <property type="entry name" value="Amidase_domain"/>
</dbReference>
<dbReference type="InterPro" id="IPR006619">
    <property type="entry name" value="PGRP_domain_met/bac"/>
</dbReference>
<protein>
    <recommendedName>
        <fullName evidence="3">Autolysin</fullName>
    </recommendedName>
    <alternativeName>
        <fullName evidence="2">Cell wall hydrolase</fullName>
    </alternativeName>
</protein>
<evidence type="ECO:0000256" key="3">
    <source>
        <dbReference type="ARBA" id="ARBA00032390"/>
    </source>
</evidence>
<evidence type="ECO:0000256" key="1">
    <source>
        <dbReference type="ARBA" id="ARBA00007553"/>
    </source>
</evidence>
<proteinExistence type="inferred from homology"/>
<evidence type="ECO:0000259" key="5">
    <source>
        <dbReference type="SMART" id="SM00701"/>
    </source>
</evidence>